<feature type="domain" description="Flagellar motor switch protein FliG N-terminal" evidence="12">
    <location>
        <begin position="16"/>
        <end position="76"/>
    </location>
</feature>
<dbReference type="InterPro" id="IPR032779">
    <property type="entry name" value="FliG_M"/>
</dbReference>
<dbReference type="EMBL" id="VRLW01000001">
    <property type="protein sequence ID" value="KAA1260226.1"/>
    <property type="molecule type" value="Genomic_DNA"/>
</dbReference>
<feature type="region of interest" description="Disordered" evidence="10">
    <location>
        <begin position="237"/>
        <end position="271"/>
    </location>
</feature>
<dbReference type="AlphaFoldDB" id="A0A5B1CI38"/>
<dbReference type="Gene3D" id="1.10.220.30">
    <property type="match status" value="3"/>
</dbReference>
<keyword evidence="9" id="KW-0975">Bacterial flagellum</keyword>
<evidence type="ECO:0000256" key="3">
    <source>
        <dbReference type="ARBA" id="ARBA00010299"/>
    </source>
</evidence>
<evidence type="ECO:0000256" key="8">
    <source>
        <dbReference type="ARBA" id="ARBA00023136"/>
    </source>
</evidence>
<reference evidence="13 14" key="1">
    <citation type="submission" date="2019-08" db="EMBL/GenBank/DDBJ databases">
        <title>Deep-cultivation of Planctomycetes and their phenomic and genomic characterization uncovers novel biology.</title>
        <authorList>
            <person name="Wiegand S."/>
            <person name="Jogler M."/>
            <person name="Boedeker C."/>
            <person name="Pinto D."/>
            <person name="Vollmers J."/>
            <person name="Rivas-Marin E."/>
            <person name="Kohn T."/>
            <person name="Peeters S.H."/>
            <person name="Heuer A."/>
            <person name="Rast P."/>
            <person name="Oberbeckmann S."/>
            <person name="Bunk B."/>
            <person name="Jeske O."/>
            <person name="Meyerdierks A."/>
            <person name="Storesund J.E."/>
            <person name="Kallscheuer N."/>
            <person name="Luecker S."/>
            <person name="Lage O.M."/>
            <person name="Pohl T."/>
            <person name="Merkel B.J."/>
            <person name="Hornburger P."/>
            <person name="Mueller R.-W."/>
            <person name="Bruemmer F."/>
            <person name="Labrenz M."/>
            <person name="Spormann A.M."/>
            <person name="Op Den Camp H."/>
            <person name="Overmann J."/>
            <person name="Amann R."/>
            <person name="Jetten M.S.M."/>
            <person name="Mascher T."/>
            <person name="Medema M.H."/>
            <person name="Devos D.P."/>
            <person name="Kaster A.-K."/>
            <person name="Ovreas L."/>
            <person name="Rohde M."/>
            <person name="Galperin M.Y."/>
            <person name="Jogler C."/>
        </authorList>
    </citation>
    <scope>NUCLEOTIDE SEQUENCE [LARGE SCALE GENOMIC DNA]</scope>
    <source>
        <strain evidence="13 14">LF1</strain>
    </source>
</reference>
<evidence type="ECO:0000256" key="9">
    <source>
        <dbReference type="ARBA" id="ARBA00023143"/>
    </source>
</evidence>
<dbReference type="Pfam" id="PF14842">
    <property type="entry name" value="FliG_N"/>
    <property type="match status" value="1"/>
</dbReference>
<evidence type="ECO:0000259" key="11">
    <source>
        <dbReference type="Pfam" id="PF14841"/>
    </source>
</evidence>
<dbReference type="InterPro" id="IPR011002">
    <property type="entry name" value="FliG_a-hlx"/>
</dbReference>
<sequence length="408" mass="42783">MAGSAVETATGRDARMRRVAILLSSLPAPLAAKLLGTIDPASKQNLRRTMTTLSNVDPMERHRVIEAFRVSIGRQSGDQFASDQLSAVNEEGDTFESSVHAGAAPNRYAAGSQASPILKNAFPENSSSASDADPTSPLAFLGEVDDQALADLLKDEHPQAVALVLASVPPQKAGQVLPLLPEQLRSQSISRIGRLGEIPVEAATDLASHFQSRIGQTASTKSTATGKRKLDAILASMPASDSPSQSHVAVGESAAGTNQPTPPSPVGRSDAEVSAIDLSHRLRVVNDDTTNTSSQPAEQPSTVATATASPTLDSTDAIHGRLLSLSPTQLCQSLARVETRDAMLCLCGLPNPVAEAALALLPKEQAKTVRQQINGLNTLNLRDIDDAKERVAQASMMFTGRSQKATAA</sequence>
<proteinExistence type="inferred from homology"/>
<keyword evidence="8" id="KW-0472">Membrane</keyword>
<gene>
    <name evidence="13" type="primary">fliG_1</name>
    <name evidence="13" type="ORF">LF1_27650</name>
</gene>
<accession>A0A5B1CI38</accession>
<evidence type="ECO:0000313" key="14">
    <source>
        <dbReference type="Proteomes" id="UP000322699"/>
    </source>
</evidence>
<dbReference type="GO" id="GO:0005886">
    <property type="term" value="C:plasma membrane"/>
    <property type="evidence" value="ECO:0007669"/>
    <property type="project" value="UniProtKB-SubCell"/>
</dbReference>
<dbReference type="GO" id="GO:0009425">
    <property type="term" value="C:bacterial-type flagellum basal body"/>
    <property type="evidence" value="ECO:0007669"/>
    <property type="project" value="UniProtKB-SubCell"/>
</dbReference>
<organism evidence="13 14">
    <name type="scientific">Rubripirellula obstinata</name>
    <dbReference type="NCBI Taxonomy" id="406547"/>
    <lineage>
        <taxon>Bacteria</taxon>
        <taxon>Pseudomonadati</taxon>
        <taxon>Planctomycetota</taxon>
        <taxon>Planctomycetia</taxon>
        <taxon>Pirellulales</taxon>
        <taxon>Pirellulaceae</taxon>
        <taxon>Rubripirellula</taxon>
    </lineage>
</organism>
<evidence type="ECO:0000256" key="4">
    <source>
        <dbReference type="ARBA" id="ARBA00021870"/>
    </source>
</evidence>
<evidence type="ECO:0000313" key="13">
    <source>
        <dbReference type="EMBL" id="KAA1260226.1"/>
    </source>
</evidence>
<evidence type="ECO:0000256" key="1">
    <source>
        <dbReference type="ARBA" id="ARBA00004117"/>
    </source>
</evidence>
<dbReference type="InterPro" id="IPR028263">
    <property type="entry name" value="FliG_N"/>
</dbReference>
<evidence type="ECO:0000259" key="12">
    <source>
        <dbReference type="Pfam" id="PF14842"/>
    </source>
</evidence>
<keyword evidence="6" id="KW-0145">Chemotaxis</keyword>
<feature type="region of interest" description="Disordered" evidence="10">
    <location>
        <begin position="119"/>
        <end position="138"/>
    </location>
</feature>
<evidence type="ECO:0000256" key="6">
    <source>
        <dbReference type="ARBA" id="ARBA00022500"/>
    </source>
</evidence>
<evidence type="ECO:0000256" key="10">
    <source>
        <dbReference type="SAM" id="MobiDB-lite"/>
    </source>
</evidence>
<keyword evidence="13" id="KW-0282">Flagellum</keyword>
<protein>
    <recommendedName>
        <fullName evidence="4">Flagellar motor switch protein FliG</fullName>
    </recommendedName>
</protein>
<dbReference type="GO" id="GO:0003774">
    <property type="term" value="F:cytoskeletal motor activity"/>
    <property type="evidence" value="ECO:0007669"/>
    <property type="project" value="InterPro"/>
</dbReference>
<evidence type="ECO:0000256" key="2">
    <source>
        <dbReference type="ARBA" id="ARBA00004413"/>
    </source>
</evidence>
<comment type="caution">
    <text evidence="13">The sequence shown here is derived from an EMBL/GenBank/DDBJ whole genome shotgun (WGS) entry which is preliminary data.</text>
</comment>
<dbReference type="GO" id="GO:0006935">
    <property type="term" value="P:chemotaxis"/>
    <property type="evidence" value="ECO:0007669"/>
    <property type="project" value="UniProtKB-KW"/>
</dbReference>
<dbReference type="Pfam" id="PF14841">
    <property type="entry name" value="FliG_M"/>
    <property type="match status" value="1"/>
</dbReference>
<keyword evidence="13" id="KW-0966">Cell projection</keyword>
<dbReference type="RefSeq" id="WP_084422892.1">
    <property type="nucleotide sequence ID" value="NZ_VRLW01000001.1"/>
</dbReference>
<dbReference type="PANTHER" id="PTHR30534">
    <property type="entry name" value="FLAGELLAR MOTOR SWITCH PROTEIN FLIG"/>
    <property type="match status" value="1"/>
</dbReference>
<keyword evidence="5" id="KW-1003">Cell membrane</keyword>
<keyword evidence="13" id="KW-0969">Cilium</keyword>
<keyword evidence="7" id="KW-0283">Flagellar rotation</keyword>
<dbReference type="PANTHER" id="PTHR30534:SF0">
    <property type="entry name" value="FLAGELLAR MOTOR SWITCH PROTEIN FLIG"/>
    <property type="match status" value="1"/>
</dbReference>
<evidence type="ECO:0000256" key="5">
    <source>
        <dbReference type="ARBA" id="ARBA00022475"/>
    </source>
</evidence>
<feature type="compositionally biased region" description="Low complexity" evidence="10">
    <location>
        <begin position="126"/>
        <end position="137"/>
    </location>
</feature>
<name>A0A5B1CI38_9BACT</name>
<dbReference type="SUPFAM" id="SSF48029">
    <property type="entry name" value="FliG"/>
    <property type="match status" value="3"/>
</dbReference>
<dbReference type="GO" id="GO:0071973">
    <property type="term" value="P:bacterial-type flagellum-dependent cell motility"/>
    <property type="evidence" value="ECO:0007669"/>
    <property type="project" value="InterPro"/>
</dbReference>
<comment type="similarity">
    <text evidence="3">Belongs to the FliG family.</text>
</comment>
<evidence type="ECO:0000256" key="7">
    <source>
        <dbReference type="ARBA" id="ARBA00022779"/>
    </source>
</evidence>
<keyword evidence="14" id="KW-1185">Reference proteome</keyword>
<dbReference type="Proteomes" id="UP000322699">
    <property type="component" value="Unassembled WGS sequence"/>
</dbReference>
<feature type="domain" description="Flagellar motor switch protein FliG middle" evidence="11">
    <location>
        <begin position="147"/>
        <end position="218"/>
    </location>
</feature>
<comment type="subcellular location">
    <subcellularLocation>
        <location evidence="1">Bacterial flagellum basal body</location>
    </subcellularLocation>
    <subcellularLocation>
        <location evidence="2">Cell membrane</location>
        <topology evidence="2">Peripheral membrane protein</topology>
        <orientation evidence="2">Cytoplasmic side</orientation>
    </subcellularLocation>
</comment>
<dbReference type="OrthoDB" id="269759at2"/>
<dbReference type="InterPro" id="IPR000090">
    <property type="entry name" value="Flg_Motor_Flig"/>
</dbReference>